<name>A0ABV9TZW2_9ACTN</name>
<dbReference type="InterPro" id="IPR038735">
    <property type="entry name" value="MSMEG_1276-like_NTP-PPase_dom"/>
</dbReference>
<dbReference type="EMBL" id="JBHSIT010000004">
    <property type="protein sequence ID" value="MFC4908605.1"/>
    <property type="molecule type" value="Genomic_DNA"/>
</dbReference>
<comment type="caution">
    <text evidence="1">The sequence shown here is derived from an EMBL/GenBank/DDBJ whole genome shotgun (WGS) entry which is preliminary data.</text>
</comment>
<protein>
    <submittedName>
        <fullName evidence="1">Nucleoside triphosphate pyrophosphohydrolase</fullName>
    </submittedName>
</protein>
<dbReference type="Proteomes" id="UP001595872">
    <property type="component" value="Unassembled WGS sequence"/>
</dbReference>
<accession>A0ABV9TZW2</accession>
<gene>
    <name evidence="1" type="ORF">ACFPCY_14850</name>
</gene>
<proteinExistence type="predicted"/>
<reference evidence="2" key="1">
    <citation type="journal article" date="2019" name="Int. J. Syst. Evol. Microbiol.">
        <title>The Global Catalogue of Microorganisms (GCM) 10K type strain sequencing project: providing services to taxonomists for standard genome sequencing and annotation.</title>
        <authorList>
            <consortium name="The Broad Institute Genomics Platform"/>
            <consortium name="The Broad Institute Genome Sequencing Center for Infectious Disease"/>
            <person name="Wu L."/>
            <person name="Ma J."/>
        </authorList>
    </citation>
    <scope>NUCLEOTIDE SEQUENCE [LARGE SCALE GENOMIC DNA]</scope>
    <source>
        <strain evidence="2">KLKA75</strain>
    </source>
</reference>
<keyword evidence="2" id="KW-1185">Reference proteome</keyword>
<dbReference type="RefSeq" id="WP_378255414.1">
    <property type="nucleotide sequence ID" value="NZ_JBHSIT010000004.1"/>
</dbReference>
<evidence type="ECO:0000313" key="1">
    <source>
        <dbReference type="EMBL" id="MFC4908605.1"/>
    </source>
</evidence>
<organism evidence="1 2">
    <name type="scientific">Actinomadura gamaensis</name>
    <dbReference type="NCBI Taxonomy" id="1763541"/>
    <lineage>
        <taxon>Bacteria</taxon>
        <taxon>Bacillati</taxon>
        <taxon>Actinomycetota</taxon>
        <taxon>Actinomycetes</taxon>
        <taxon>Streptosporangiales</taxon>
        <taxon>Thermomonosporaceae</taxon>
        <taxon>Actinomadura</taxon>
    </lineage>
</organism>
<evidence type="ECO:0000313" key="2">
    <source>
        <dbReference type="Proteomes" id="UP001595872"/>
    </source>
</evidence>
<dbReference type="CDD" id="cd11532">
    <property type="entry name" value="NTP-PPase_COG4997"/>
    <property type="match status" value="1"/>
</dbReference>
<sequence length="123" mass="12508">MATDQAGEKLVRDRIPEIIRSGGRVPDVRTASAEEYAGLLRAKLREEVDEYLADGDPAELADVLEVLHALAAWHGMAPAELEAARAAKAGERGGFGGRVVLRGQGGGLSGSFAAGPGGAGSGG</sequence>